<evidence type="ECO:0000313" key="6">
    <source>
        <dbReference type="Proteomes" id="UP001589610"/>
    </source>
</evidence>
<organism evidence="5 6">
    <name type="scientific">Streptosporangium vulgare</name>
    <dbReference type="NCBI Taxonomy" id="46190"/>
    <lineage>
        <taxon>Bacteria</taxon>
        <taxon>Bacillati</taxon>
        <taxon>Actinomycetota</taxon>
        <taxon>Actinomycetes</taxon>
        <taxon>Streptosporangiales</taxon>
        <taxon>Streptosporangiaceae</taxon>
        <taxon>Streptosporangium</taxon>
    </lineage>
</organism>
<evidence type="ECO:0000259" key="4">
    <source>
        <dbReference type="PROSITE" id="PS50043"/>
    </source>
</evidence>
<dbReference type="InterPro" id="IPR016032">
    <property type="entry name" value="Sig_transdc_resp-reg_C-effctor"/>
</dbReference>
<evidence type="ECO:0000256" key="2">
    <source>
        <dbReference type="ARBA" id="ARBA00023125"/>
    </source>
</evidence>
<dbReference type="PANTHER" id="PTHR44688:SF16">
    <property type="entry name" value="DNA-BINDING TRANSCRIPTIONAL ACTIVATOR DEVR_DOSR"/>
    <property type="match status" value="1"/>
</dbReference>
<dbReference type="Pfam" id="PF00196">
    <property type="entry name" value="GerE"/>
    <property type="match status" value="1"/>
</dbReference>
<dbReference type="SUPFAM" id="SSF46894">
    <property type="entry name" value="C-terminal effector domain of the bipartite response regulators"/>
    <property type="match status" value="1"/>
</dbReference>
<dbReference type="PANTHER" id="PTHR44688">
    <property type="entry name" value="DNA-BINDING TRANSCRIPTIONAL ACTIVATOR DEVR_DOSR"/>
    <property type="match status" value="1"/>
</dbReference>
<dbReference type="InterPro" id="IPR000792">
    <property type="entry name" value="Tscrpt_reg_LuxR_C"/>
</dbReference>
<evidence type="ECO:0000256" key="1">
    <source>
        <dbReference type="ARBA" id="ARBA00023015"/>
    </source>
</evidence>
<reference evidence="5 6" key="1">
    <citation type="submission" date="2024-09" db="EMBL/GenBank/DDBJ databases">
        <authorList>
            <person name="Sun Q."/>
            <person name="Mori K."/>
        </authorList>
    </citation>
    <scope>NUCLEOTIDE SEQUENCE [LARGE SCALE GENOMIC DNA]</scope>
    <source>
        <strain evidence="5 6">JCM 3028</strain>
    </source>
</reference>
<proteinExistence type="predicted"/>
<dbReference type="Gene3D" id="1.10.10.10">
    <property type="entry name" value="Winged helix-like DNA-binding domain superfamily/Winged helix DNA-binding domain"/>
    <property type="match status" value="1"/>
</dbReference>
<feature type="domain" description="HTH luxR-type" evidence="4">
    <location>
        <begin position="72"/>
        <end position="137"/>
    </location>
</feature>
<dbReference type="EMBL" id="JBHMBS010000001">
    <property type="protein sequence ID" value="MFB9674055.1"/>
    <property type="molecule type" value="Genomic_DNA"/>
</dbReference>
<dbReference type="InterPro" id="IPR036388">
    <property type="entry name" value="WH-like_DNA-bd_sf"/>
</dbReference>
<gene>
    <name evidence="5" type="ORF">ACFFRH_01035</name>
</gene>
<evidence type="ECO:0000256" key="3">
    <source>
        <dbReference type="ARBA" id="ARBA00023163"/>
    </source>
</evidence>
<dbReference type="Proteomes" id="UP001589610">
    <property type="component" value="Unassembled WGS sequence"/>
</dbReference>
<sequence length="139" mass="15222">MVDAPYETAGFPASVEPRVDPPISERFMVIDDHIVLTGHAPRMAMVRAPALVSLPGDLFEHVWSSAEQRPRGWKAPFSLTEQEKTVLRMAAEGVTDEVIGRRLGLTSRTVRRHMANAMERIGAHSRLQAGIGIAKAGIV</sequence>
<keyword evidence="3" id="KW-0804">Transcription</keyword>
<dbReference type="SMART" id="SM00421">
    <property type="entry name" value="HTH_LUXR"/>
    <property type="match status" value="1"/>
</dbReference>
<keyword evidence="6" id="KW-1185">Reference proteome</keyword>
<dbReference type="CDD" id="cd06170">
    <property type="entry name" value="LuxR_C_like"/>
    <property type="match status" value="1"/>
</dbReference>
<dbReference type="PROSITE" id="PS50043">
    <property type="entry name" value="HTH_LUXR_2"/>
    <property type="match status" value="1"/>
</dbReference>
<dbReference type="RefSeq" id="WP_386153310.1">
    <property type="nucleotide sequence ID" value="NZ_JBHMBS010000001.1"/>
</dbReference>
<evidence type="ECO:0000313" key="5">
    <source>
        <dbReference type="EMBL" id="MFB9674055.1"/>
    </source>
</evidence>
<keyword evidence="1" id="KW-0805">Transcription regulation</keyword>
<keyword evidence="2" id="KW-0238">DNA-binding</keyword>
<accession>A0ABV5T6K5</accession>
<name>A0ABV5T6K5_9ACTN</name>
<dbReference type="PRINTS" id="PR00038">
    <property type="entry name" value="HTHLUXR"/>
</dbReference>
<comment type="caution">
    <text evidence="5">The sequence shown here is derived from an EMBL/GenBank/DDBJ whole genome shotgun (WGS) entry which is preliminary data.</text>
</comment>
<protein>
    <submittedName>
        <fullName evidence="5">Helix-turn-helix transcriptional regulator</fullName>
    </submittedName>
</protein>